<dbReference type="Proteomes" id="UP000059672">
    <property type="component" value="Chromosome"/>
</dbReference>
<dbReference type="PANTHER" id="PTHR32387:SF0">
    <property type="entry name" value="PROTEIN NO VEIN"/>
    <property type="match status" value="1"/>
</dbReference>
<dbReference type="InterPro" id="IPR024975">
    <property type="entry name" value="NOV_C"/>
</dbReference>
<gene>
    <name evidence="2" type="ORF">Lupro_02035</name>
</gene>
<proteinExistence type="predicted"/>
<accession>A0A0X8G4V9</accession>
<dbReference type="OrthoDB" id="7782105at2"/>
<dbReference type="STRING" id="1622118.Lupro_02035"/>
<dbReference type="KEGG" id="lut:Lupro_02035"/>
<sequence length="670" mass="76659">MSIQNLREEFLLEAKAAPKLFKDLAKVEQYIAESYKTRALIELIQNADDAEATKFGIHSFKNGFIVANNGKPFTKNDVEALCRSGSSNKQRGGQTIGYRGIGFKSVVNIANTVNILSGEFKFSFERSKTIKALNNVLDVPLIRIPHIFDQKDTELENEVSEIIGEYNYNTVFIFSNVIEEISRNELDSLDRSSLLFLKNLNEIHINYKNIHRNIFVKKNDDNNVGNVKLIEGEFVDEWKIQHLENNKTDLVAFKIENGIIIPALNDESVIHSFTPTNEFSGAFIKINGDYTTDPSRKSVDMDELSVQSYNNAVKIIVKSIKDILNGDLSKQGFFTPFINVQTSESSRFKKLLFKSLDNALQNNINSIRIKPDWLNFEDYENICKNGITSISKNLISTYPEIFTFLKLINTKILNTYDTIERINSVTLTVMGYAQIYSKIIAQYRYDLDSTTTEKLKNLSLFPTQNGILSANQITSTNELEKEFINYLNNNVDSADATMFFKKFGIETSQSIGIVSVNKNEIKAPTYTNEILNNTSTFKIPPTIKKWRSTEKNAQEYLKALNVALSVKDVTEANLGYDLEMMLHNGKRIYIEVKSVNSFIEPFKISNNEYSSAHNYGEDYYIALVINNDDFKIMFVPNPIKNLSFEKKCERWSWFCDEYINDLQEINQIIL</sequence>
<dbReference type="InterPro" id="IPR052957">
    <property type="entry name" value="Auxin_embryo_med"/>
</dbReference>
<dbReference type="AlphaFoldDB" id="A0A0X8G4V9"/>
<organism evidence="2 3">
    <name type="scientific">Lutibacter profundi</name>
    <dbReference type="NCBI Taxonomy" id="1622118"/>
    <lineage>
        <taxon>Bacteria</taxon>
        <taxon>Pseudomonadati</taxon>
        <taxon>Bacteroidota</taxon>
        <taxon>Flavobacteriia</taxon>
        <taxon>Flavobacteriales</taxon>
        <taxon>Flavobacteriaceae</taxon>
        <taxon>Lutibacter</taxon>
    </lineage>
</organism>
<keyword evidence="3" id="KW-1185">Reference proteome</keyword>
<dbReference type="Gene3D" id="3.30.565.10">
    <property type="entry name" value="Histidine kinase-like ATPase, C-terminal domain"/>
    <property type="match status" value="1"/>
</dbReference>
<dbReference type="InterPro" id="IPR036890">
    <property type="entry name" value="HATPase_C_sf"/>
</dbReference>
<protein>
    <recommendedName>
        <fullName evidence="1">Protein NO VEIN C-terminal domain-containing protein</fullName>
    </recommendedName>
</protein>
<dbReference type="RefSeq" id="WP_068205826.1">
    <property type="nucleotide sequence ID" value="NZ_CP013355.1"/>
</dbReference>
<evidence type="ECO:0000313" key="3">
    <source>
        <dbReference type="Proteomes" id="UP000059672"/>
    </source>
</evidence>
<name>A0A0X8G4V9_9FLAO</name>
<evidence type="ECO:0000313" key="2">
    <source>
        <dbReference type="EMBL" id="AMC10101.1"/>
    </source>
</evidence>
<dbReference type="Pfam" id="PF13020">
    <property type="entry name" value="NOV_C"/>
    <property type="match status" value="1"/>
</dbReference>
<reference evidence="3" key="1">
    <citation type="submission" date="2015-12" db="EMBL/GenBank/DDBJ databases">
        <title>Complete genome sequence of Lutibacter profundus strain LP1.</title>
        <authorList>
            <person name="Wissuwa J."/>
            <person name="Le Moine Bauer S."/>
            <person name="Stokke R."/>
            <person name="Dahle H."/>
            <person name="Steen I.H."/>
        </authorList>
    </citation>
    <scope>NUCLEOTIDE SEQUENCE [LARGE SCALE GENOMIC DNA]</scope>
    <source>
        <strain evidence="3">LP1</strain>
    </source>
</reference>
<dbReference type="NCBIfam" id="NF047352">
    <property type="entry name" value="P_loop_sacsin"/>
    <property type="match status" value="1"/>
</dbReference>
<reference evidence="2 3" key="2">
    <citation type="journal article" date="2016" name="Int. J. Syst. Evol. Microbiol.">
        <title>Lutibacter profundi sp. nov., isolated from a deep-sea hydrothermal system on the Arctic Mid-Ocean Ridge and emended description of the genus Lutibacter.</title>
        <authorList>
            <person name="Le Moine Bauer S."/>
            <person name="Roalkvam I."/>
            <person name="Steen I.H."/>
            <person name="Dahle H."/>
        </authorList>
    </citation>
    <scope>NUCLEOTIDE SEQUENCE [LARGE SCALE GENOMIC DNA]</scope>
    <source>
        <strain evidence="2 3">LP1</strain>
    </source>
</reference>
<dbReference type="EMBL" id="CP013355">
    <property type="protein sequence ID" value="AMC10101.1"/>
    <property type="molecule type" value="Genomic_DNA"/>
</dbReference>
<dbReference type="SUPFAM" id="SSF55874">
    <property type="entry name" value="ATPase domain of HSP90 chaperone/DNA topoisomerase II/histidine kinase"/>
    <property type="match status" value="1"/>
</dbReference>
<feature type="domain" description="Protein NO VEIN C-terminal" evidence="1">
    <location>
        <begin position="550"/>
        <end position="628"/>
    </location>
</feature>
<evidence type="ECO:0000259" key="1">
    <source>
        <dbReference type="Pfam" id="PF13020"/>
    </source>
</evidence>
<dbReference type="PANTHER" id="PTHR32387">
    <property type="entry name" value="WU:FJ29H11"/>
    <property type="match status" value="1"/>
</dbReference>